<dbReference type="Pfam" id="PF17963">
    <property type="entry name" value="Big_9"/>
    <property type="match status" value="1"/>
</dbReference>
<feature type="compositionally biased region" description="Gly residues" evidence="1">
    <location>
        <begin position="135"/>
        <end position="145"/>
    </location>
</feature>
<accession>A0A1X7AQM1</accession>
<feature type="compositionally biased region" description="Low complexity" evidence="1">
    <location>
        <begin position="197"/>
        <end position="215"/>
    </location>
</feature>
<dbReference type="Proteomes" id="UP000196573">
    <property type="component" value="Unassembled WGS sequence"/>
</dbReference>
<dbReference type="EMBL" id="FWPT01000013">
    <property type="protein sequence ID" value="SMA50535.1"/>
    <property type="molecule type" value="Genomic_DNA"/>
</dbReference>
<reference evidence="2 3" key="1">
    <citation type="submission" date="2017-03" db="EMBL/GenBank/DDBJ databases">
        <authorList>
            <person name="Afonso C.L."/>
            <person name="Miller P.J."/>
            <person name="Scott M.A."/>
            <person name="Spackman E."/>
            <person name="Goraichik I."/>
            <person name="Dimitrov K.M."/>
            <person name="Suarez D.L."/>
            <person name="Swayne D.E."/>
        </authorList>
    </citation>
    <scope>NUCLEOTIDE SEQUENCE [LARGE SCALE GENOMIC DNA]</scope>
    <source>
        <strain evidence="2">SB41UT1</strain>
    </source>
</reference>
<feature type="compositionally biased region" description="Polar residues" evidence="1">
    <location>
        <begin position="935"/>
        <end position="946"/>
    </location>
</feature>
<feature type="compositionally biased region" description="Pro residues" evidence="1">
    <location>
        <begin position="299"/>
        <end position="310"/>
    </location>
</feature>
<evidence type="ECO:0000313" key="2">
    <source>
        <dbReference type="EMBL" id="SMA50535.1"/>
    </source>
</evidence>
<dbReference type="OrthoDB" id="5787335at2"/>
<feature type="compositionally biased region" description="Polar residues" evidence="1">
    <location>
        <begin position="263"/>
        <end position="285"/>
    </location>
</feature>
<dbReference type="RefSeq" id="WP_087112971.1">
    <property type="nucleotide sequence ID" value="NZ_CBCSCN010000016.1"/>
</dbReference>
<keyword evidence="3" id="KW-1185">Reference proteome</keyword>
<dbReference type="InterPro" id="IPR011044">
    <property type="entry name" value="Quino_amine_DH_bsu"/>
</dbReference>
<dbReference type="SUPFAM" id="SSF50969">
    <property type="entry name" value="YVTN repeat-like/Quinoprotein amine dehydrogenase"/>
    <property type="match status" value="1"/>
</dbReference>
<proteinExistence type="predicted"/>
<gene>
    <name evidence="2" type="ORF">EHSB41UT_04346</name>
</gene>
<dbReference type="SUPFAM" id="SSF51120">
    <property type="entry name" value="beta-Roll"/>
    <property type="match status" value="1"/>
</dbReference>
<evidence type="ECO:0000256" key="1">
    <source>
        <dbReference type="SAM" id="MobiDB-lite"/>
    </source>
</evidence>
<dbReference type="InterPro" id="IPR010221">
    <property type="entry name" value="VCBS_dom"/>
</dbReference>
<dbReference type="InterPro" id="IPR013783">
    <property type="entry name" value="Ig-like_fold"/>
</dbReference>
<feature type="compositionally biased region" description="Acidic residues" evidence="1">
    <location>
        <begin position="79"/>
        <end position="93"/>
    </location>
</feature>
<sequence length="1069" mass="107928">MADSYAAIGQAVIVNGAVMLRLADGTLQPLDIEADLKGGEKIALGPDGQLIVQLADGTILQLPTDALSGLSETLAQTSDEQESETSDSSEEGLVDPSAPLFASELAQDVSPDSSPIITPSQANGNAPIVNESSFQGGGLGGGELSRGGQTPALERSSALDSGSVPFSAPALSPVDLSYSGGSFGSVISAPVSVSGGSASNGSAAIASSGLASDSSTTPVLNGTLNTQAALNNSQGSVSASSPTSAGTTATTPTSPAGSSGQSLSPNSAQTAVGTSNTQPATSSTNAADSQISDSSPSSPTTPAPASPPAQTPSQPDTTPPGPVTAQGETLSVAANQSAVTNSLASQGLLANDSTTVQGASLVVSHVGGTEIAKTGATTIQGTYGNLLIAQDGTYSYVPLNSASGGGTDTFTYTVSDGTNTGTATLTVDVLATGFATLDSATVHESSMPGNYAYSFDTSQGRLAMVNLDNGQVHLLGNVQGLVQPSGYTAYTLAQSPSGELYAVTHDTIYTINTSTLQATAVSSHSMQGVPSGTTFGPDGTLYVLHSSGEIRSVDPATGEATLLGDITGLDSFGGDLAWHDGQLYTVGYAYSYMSGNGESFSALVGIDVSDGSFTPTVSQQHFPSNVSGGLVSLGGNLYGLDDTSAYQIDTTTGSVSESTLTALNHSMAATSVTPEQTAGNLLTNDTSATSVSQIATANGGSAQTVGTDTVVQGTYGTLTISADGSYSYALDNTRDATNNLTGSQTGNERFVYTALNGDGESSQSVLTFYVNGSDEVSVAPPATFTSYQRIDNVSPSDNSFILDFNITTNSVNEKITGLRIDNMYSSDMNAPDALTSIGTATNNYADWVWTANAGNNAGLDSFDARASGLTMTGINNTGSTSMGQEMQVTVTVSEYDDSGNLIGSRDTLTAIEITLVPIDGTLTGTDGDDTLAATNSSGNTDGNNQELIGGAGNDTLTGNNGADFFIWRAADVGTGASPAIDTVTDFDKANQGDVLDLRDLLPDNAAGNLTEYLSFNFADGDTTINISTTAGGDTVQKIVLDGVDLSSQYGTSDSTTLINNLTDDGHLLT</sequence>
<name>A0A1X7AQM1_9GAMM</name>
<evidence type="ECO:0000313" key="3">
    <source>
        <dbReference type="Proteomes" id="UP000196573"/>
    </source>
</evidence>
<dbReference type="InterPro" id="IPR011049">
    <property type="entry name" value="Serralysin-like_metalloprot_C"/>
</dbReference>
<feature type="compositionally biased region" description="Polar residues" evidence="1">
    <location>
        <begin position="110"/>
        <end position="134"/>
    </location>
</feature>
<protein>
    <submittedName>
        <fullName evidence="2">Uncharacterized protein</fullName>
    </submittedName>
</protein>
<dbReference type="Gene3D" id="2.60.40.10">
    <property type="entry name" value="Immunoglobulins"/>
    <property type="match status" value="1"/>
</dbReference>
<feature type="region of interest" description="Disordered" evidence="1">
    <location>
        <begin position="74"/>
        <end position="165"/>
    </location>
</feature>
<dbReference type="AlphaFoldDB" id="A0A1X7AQM1"/>
<dbReference type="NCBIfam" id="TIGR01965">
    <property type="entry name" value="VCBS_repeat"/>
    <property type="match status" value="1"/>
</dbReference>
<organism evidence="2 3">
    <name type="scientific">Parendozoicomonas haliclonae</name>
    <dbReference type="NCBI Taxonomy" id="1960125"/>
    <lineage>
        <taxon>Bacteria</taxon>
        <taxon>Pseudomonadati</taxon>
        <taxon>Pseudomonadota</taxon>
        <taxon>Gammaproteobacteria</taxon>
        <taxon>Oceanospirillales</taxon>
        <taxon>Endozoicomonadaceae</taxon>
        <taxon>Parendozoicomonas</taxon>
    </lineage>
</organism>
<feature type="region of interest" description="Disordered" evidence="1">
    <location>
        <begin position="197"/>
        <end position="218"/>
    </location>
</feature>
<feature type="region of interest" description="Disordered" evidence="1">
    <location>
        <begin position="927"/>
        <end position="952"/>
    </location>
</feature>
<dbReference type="InterPro" id="IPR019960">
    <property type="entry name" value="T1SS_VCA0849"/>
</dbReference>
<dbReference type="Gene3D" id="2.150.10.10">
    <property type="entry name" value="Serralysin-like metalloprotease, C-terminal"/>
    <property type="match status" value="1"/>
</dbReference>
<feature type="compositionally biased region" description="Low complexity" evidence="1">
    <location>
        <begin position="233"/>
        <end position="262"/>
    </location>
</feature>
<feature type="compositionally biased region" description="Low complexity" evidence="1">
    <location>
        <begin position="286"/>
        <end position="298"/>
    </location>
</feature>
<feature type="region of interest" description="Disordered" evidence="1">
    <location>
        <begin position="232"/>
        <end position="326"/>
    </location>
</feature>
<dbReference type="NCBIfam" id="TIGR03661">
    <property type="entry name" value="T1SS_VCA0849"/>
    <property type="match status" value="1"/>
</dbReference>